<comment type="subcellular location">
    <subcellularLocation>
        <location evidence="1">Cell membrane</location>
        <topology evidence="1">Multi-pass membrane protein</topology>
    </subcellularLocation>
</comment>
<protein>
    <submittedName>
        <fullName evidence="9">YetF domain-containing protein</fullName>
    </submittedName>
</protein>
<feature type="transmembrane region" description="Helical" evidence="7">
    <location>
        <begin position="20"/>
        <end position="38"/>
    </location>
</feature>
<dbReference type="Gene3D" id="3.30.240.20">
    <property type="entry name" value="bsu07140 like domains"/>
    <property type="match status" value="1"/>
</dbReference>
<evidence type="ECO:0000313" key="9">
    <source>
        <dbReference type="EMBL" id="MET1491074.1"/>
    </source>
</evidence>
<reference evidence="9 10" key="1">
    <citation type="submission" date="2024-07" db="EMBL/GenBank/DDBJ databases">
        <title>Uliginosibacterium paludis KCTC:42655.</title>
        <authorList>
            <person name="Kim M.K."/>
        </authorList>
    </citation>
    <scope>NUCLEOTIDE SEQUENCE [LARGE SCALE GENOMIC DNA]</scope>
    <source>
        <strain evidence="9 10">KCTC 42655</strain>
    </source>
</reference>
<keyword evidence="4 7" id="KW-0812">Transmembrane</keyword>
<gene>
    <name evidence="9" type="ORF">ABVT11_14640</name>
</gene>
<comment type="similarity">
    <text evidence="2">Belongs to the UPF0702 family.</text>
</comment>
<evidence type="ECO:0000313" key="10">
    <source>
        <dbReference type="Proteomes" id="UP001548590"/>
    </source>
</evidence>
<evidence type="ECO:0000256" key="7">
    <source>
        <dbReference type="SAM" id="Phobius"/>
    </source>
</evidence>
<organism evidence="9 10">
    <name type="scientific">Uliginosibacterium paludis</name>
    <dbReference type="NCBI Taxonomy" id="1615952"/>
    <lineage>
        <taxon>Bacteria</taxon>
        <taxon>Pseudomonadati</taxon>
        <taxon>Pseudomonadota</taxon>
        <taxon>Betaproteobacteria</taxon>
        <taxon>Rhodocyclales</taxon>
        <taxon>Zoogloeaceae</taxon>
        <taxon>Uliginosibacterium</taxon>
    </lineage>
</organism>
<comment type="caution">
    <text evidence="9">The sequence shown here is derived from an EMBL/GenBank/DDBJ whole genome shotgun (WGS) entry which is preliminary data.</text>
</comment>
<evidence type="ECO:0000256" key="1">
    <source>
        <dbReference type="ARBA" id="ARBA00004651"/>
    </source>
</evidence>
<evidence type="ECO:0000256" key="2">
    <source>
        <dbReference type="ARBA" id="ARBA00006448"/>
    </source>
</evidence>
<keyword evidence="6 7" id="KW-0472">Membrane</keyword>
<dbReference type="Pfam" id="PF04239">
    <property type="entry name" value="DUF421"/>
    <property type="match status" value="1"/>
</dbReference>
<keyword evidence="5 7" id="KW-1133">Transmembrane helix</keyword>
<name>A0ABV2CT28_9RHOO</name>
<keyword evidence="3" id="KW-1003">Cell membrane</keyword>
<evidence type="ECO:0000256" key="4">
    <source>
        <dbReference type="ARBA" id="ARBA00022692"/>
    </source>
</evidence>
<dbReference type="PANTHER" id="PTHR34582:SF6">
    <property type="entry name" value="UPF0702 TRANSMEMBRANE PROTEIN YCAP"/>
    <property type="match status" value="1"/>
</dbReference>
<keyword evidence="10" id="KW-1185">Reference proteome</keyword>
<dbReference type="EMBL" id="JBEWLZ010000009">
    <property type="protein sequence ID" value="MET1491074.1"/>
    <property type="molecule type" value="Genomic_DNA"/>
</dbReference>
<dbReference type="PANTHER" id="PTHR34582">
    <property type="entry name" value="UPF0702 TRANSMEMBRANE PROTEIN YCAP"/>
    <property type="match status" value="1"/>
</dbReference>
<evidence type="ECO:0000256" key="6">
    <source>
        <dbReference type="ARBA" id="ARBA00023136"/>
    </source>
</evidence>
<feature type="domain" description="YetF C-terminal" evidence="8">
    <location>
        <begin position="95"/>
        <end position="164"/>
    </location>
</feature>
<sequence length="174" mass="19369">MSGLDLAELFAFSLHPAEIVLRGSAVYWFIFALFRFILRRDTGSIAIADVLLLVMIADAAQNAMAGEYRSISDGFLLVATLAAWNYLCDWAAYQSPWLERLLQPRPLLLVRDGVPLRANMRRELLTLEELESKMREKGVRHLSEVSRAYLESNGEISLLLKKDAQGAAGGEQGG</sequence>
<evidence type="ECO:0000256" key="3">
    <source>
        <dbReference type="ARBA" id="ARBA00022475"/>
    </source>
</evidence>
<dbReference type="Proteomes" id="UP001548590">
    <property type="component" value="Unassembled WGS sequence"/>
</dbReference>
<accession>A0ABV2CT28</accession>
<dbReference type="RefSeq" id="WP_345928833.1">
    <property type="nucleotide sequence ID" value="NZ_JBDIVF010000007.1"/>
</dbReference>
<dbReference type="InterPro" id="IPR023090">
    <property type="entry name" value="UPF0702_alpha/beta_dom_sf"/>
</dbReference>
<evidence type="ECO:0000256" key="5">
    <source>
        <dbReference type="ARBA" id="ARBA00022989"/>
    </source>
</evidence>
<dbReference type="InterPro" id="IPR007353">
    <property type="entry name" value="DUF421"/>
</dbReference>
<proteinExistence type="inferred from homology"/>
<evidence type="ECO:0000259" key="8">
    <source>
        <dbReference type="Pfam" id="PF04239"/>
    </source>
</evidence>